<keyword evidence="1" id="KW-1133">Transmembrane helix</keyword>
<dbReference type="PANTHER" id="PTHR40940:SF2">
    <property type="entry name" value="BATD"/>
    <property type="match status" value="1"/>
</dbReference>
<evidence type="ECO:0000313" key="2">
    <source>
        <dbReference type="EMBL" id="SFP51114.1"/>
    </source>
</evidence>
<dbReference type="PANTHER" id="PTHR40940">
    <property type="entry name" value="PROTEIN BATD-RELATED"/>
    <property type="match status" value="1"/>
</dbReference>
<protein>
    <submittedName>
        <fullName evidence="2">Oxygen tolerance</fullName>
    </submittedName>
</protein>
<dbReference type="AlphaFoldDB" id="A0A1I5QXT4"/>
<organism evidence="2 3">
    <name type="scientific">Hydrogenimonas thermophila</name>
    <dbReference type="NCBI Taxonomy" id="223786"/>
    <lineage>
        <taxon>Bacteria</taxon>
        <taxon>Pseudomonadati</taxon>
        <taxon>Campylobacterota</taxon>
        <taxon>Epsilonproteobacteria</taxon>
        <taxon>Campylobacterales</taxon>
        <taxon>Hydrogenimonadaceae</taxon>
        <taxon>Hydrogenimonas</taxon>
    </lineage>
</organism>
<dbReference type="Pfam" id="PF13584">
    <property type="entry name" value="BatD"/>
    <property type="match status" value="3"/>
</dbReference>
<dbReference type="RefSeq" id="WP_092912759.1">
    <property type="nucleotide sequence ID" value="NZ_FOXB01000023.1"/>
</dbReference>
<keyword evidence="1" id="KW-0812">Transmembrane</keyword>
<dbReference type="STRING" id="223786.SAMN05216234_12317"/>
<evidence type="ECO:0000256" key="1">
    <source>
        <dbReference type="SAM" id="Phobius"/>
    </source>
</evidence>
<proteinExistence type="predicted"/>
<keyword evidence="1" id="KW-0472">Membrane</keyword>
<evidence type="ECO:0000313" key="3">
    <source>
        <dbReference type="Proteomes" id="UP000199227"/>
    </source>
</evidence>
<accession>A0A1I5QXT4</accession>
<keyword evidence="3" id="KW-1185">Reference proteome</keyword>
<dbReference type="Proteomes" id="UP000199227">
    <property type="component" value="Unassembled WGS sequence"/>
</dbReference>
<name>A0A1I5QXT4_9BACT</name>
<reference evidence="2 3" key="1">
    <citation type="submission" date="2016-10" db="EMBL/GenBank/DDBJ databases">
        <authorList>
            <person name="de Groot N.N."/>
        </authorList>
    </citation>
    <scope>NUCLEOTIDE SEQUENCE [LARGE SCALE GENOMIC DNA]</scope>
    <source>
        <strain evidence="2 3">EP1-55-1</strain>
    </source>
</reference>
<dbReference type="OrthoDB" id="5372079at2"/>
<gene>
    <name evidence="2" type="ORF">SAMN05216234_12317</name>
</gene>
<sequence length="524" mass="58657">MRNILGKLITLFLIPVWLIASNVQVSVDKREVTRGDTVTFTITAEGENIDFPVINSIDNFPVLGTAQRSNISIINGNITKSLSKSYTFAPMKDVTIPSFELKIDGKTYKTDPIKVKVTKVATSSAGSDAILTMSVDKREVHVGEPVNLTVTLKYRRDKNYVESQVESPEFSNFWIKQVGNVQEYVEGNYIVKKVKYIIFPQKAGNFKLEPLTAKLARRVAVKQPFGNDPFFNDDFFNTMFARLETKRIASNTLSIEVKPLPNSLELYGKFDISVTVDKKEVEANKPVKVGIRIDGYGNIDDIKKFDLNIPDAVVYADEPKIDTRISNGKYGGTFMQTITVVAESNFTIPSLTLKFVDSETNQPTEIKSEPIKIFVKGGKKADTNIEQKIVKQPEVVKKDSKDKENNVGSAMLSQKEQTASGWLMFIIGLAVGVLSAFGISKFRQNRVSMKSLSSKARAIRQAKDEKELFELLLPYIKDDPQIEDAVKKLEENLFKGASHRIDKKLLAEIIEEIEEESGDSKRGV</sequence>
<feature type="transmembrane region" description="Helical" evidence="1">
    <location>
        <begin position="421"/>
        <end position="440"/>
    </location>
</feature>
<dbReference type="InterPro" id="IPR025738">
    <property type="entry name" value="BatD"/>
</dbReference>
<dbReference type="EMBL" id="FOXB01000023">
    <property type="protein sequence ID" value="SFP51114.1"/>
    <property type="molecule type" value="Genomic_DNA"/>
</dbReference>